<reference evidence="2" key="2">
    <citation type="submission" date="2023-05" db="EMBL/GenBank/DDBJ databases">
        <authorList>
            <person name="Schelkunov M.I."/>
        </authorList>
    </citation>
    <scope>NUCLEOTIDE SEQUENCE</scope>
    <source>
        <strain evidence="2">Hsosn_3</strain>
        <tissue evidence="2">Leaf</tissue>
    </source>
</reference>
<evidence type="ECO:0000259" key="1">
    <source>
        <dbReference type="Pfam" id="PF08646"/>
    </source>
</evidence>
<proteinExistence type="predicted"/>
<accession>A0AAD8HBN2</accession>
<dbReference type="InterPro" id="IPR012340">
    <property type="entry name" value="NA-bd_OB-fold"/>
</dbReference>
<dbReference type="Proteomes" id="UP001237642">
    <property type="component" value="Unassembled WGS sequence"/>
</dbReference>
<evidence type="ECO:0000313" key="3">
    <source>
        <dbReference type="Proteomes" id="UP001237642"/>
    </source>
</evidence>
<dbReference type="PANTHER" id="PTHR47165">
    <property type="entry name" value="OS03G0429900 PROTEIN"/>
    <property type="match status" value="1"/>
</dbReference>
<sequence>MWPSMSNASNGNQGLKGYNLILLDDDDCHVHAFIYVDNWKHRAEKIEEGSVYIISNFYTKQSNGSLKPVSSSILINFSPSTSVQKVEEDDFMILLHKFEFVDLSDLFNLATANANIEFPEFLIDVIGVLEDFEYVSKIKIVYGEKKIVKFRITDGRHSHNVTVWEALAATTDVAYRAIEEQPNTKEPIIVIISSTKLRTFLNSVQINTLPSSKIYLNLDNEVVTAMRQRLNEEGYVQLERTISPTTQIENVSAPAIETLTLKELSERTSSDYLKRSFLCKVNVKNVEQSNSWWYNGCHKRKCNEEVSKLEGKYMCFKCTGNYPLPQKKYRIIVLAEDETEAFNIVLLDRAARRLIGKTATKLIAEGISDETDKAYPTVVEELSGRDITVQIELNDDNILLSSIVYHATDAYQSVICTSSKFETTISSFGASAFGDNNLIEVSDTGTTPGNLKRKIASNGSVVLESVKKNLAKISF</sequence>
<evidence type="ECO:0000313" key="2">
    <source>
        <dbReference type="EMBL" id="KAK1363551.1"/>
    </source>
</evidence>
<name>A0AAD8HBN2_9APIA</name>
<dbReference type="PANTHER" id="PTHR47165:SF4">
    <property type="entry name" value="OS03G0429900 PROTEIN"/>
    <property type="match status" value="1"/>
</dbReference>
<dbReference type="EMBL" id="JAUIZM010000009">
    <property type="protein sequence ID" value="KAK1363551.1"/>
    <property type="molecule type" value="Genomic_DNA"/>
</dbReference>
<gene>
    <name evidence="2" type="ORF">POM88_039112</name>
</gene>
<keyword evidence="3" id="KW-1185">Reference proteome</keyword>
<reference evidence="2" key="1">
    <citation type="submission" date="2023-02" db="EMBL/GenBank/DDBJ databases">
        <title>Genome of toxic invasive species Heracleum sosnowskyi carries increased number of genes despite the absence of recent whole-genome duplications.</title>
        <authorList>
            <person name="Schelkunov M."/>
            <person name="Shtratnikova V."/>
            <person name="Makarenko M."/>
            <person name="Klepikova A."/>
            <person name="Omelchenko D."/>
            <person name="Novikova G."/>
            <person name="Obukhova E."/>
            <person name="Bogdanov V."/>
            <person name="Penin A."/>
            <person name="Logacheva M."/>
        </authorList>
    </citation>
    <scope>NUCLEOTIDE SEQUENCE</scope>
    <source>
        <strain evidence="2">Hsosn_3</strain>
        <tissue evidence="2">Leaf</tissue>
    </source>
</reference>
<dbReference type="Pfam" id="PF08646">
    <property type="entry name" value="Rep_fac-A_C"/>
    <property type="match status" value="1"/>
</dbReference>
<dbReference type="AlphaFoldDB" id="A0AAD8HBN2"/>
<dbReference type="Gene3D" id="2.40.50.140">
    <property type="entry name" value="Nucleic acid-binding proteins"/>
    <property type="match status" value="3"/>
</dbReference>
<comment type="caution">
    <text evidence="2">The sequence shown here is derived from an EMBL/GenBank/DDBJ whole genome shotgun (WGS) entry which is preliminary data.</text>
</comment>
<organism evidence="2 3">
    <name type="scientific">Heracleum sosnowskyi</name>
    <dbReference type="NCBI Taxonomy" id="360622"/>
    <lineage>
        <taxon>Eukaryota</taxon>
        <taxon>Viridiplantae</taxon>
        <taxon>Streptophyta</taxon>
        <taxon>Embryophyta</taxon>
        <taxon>Tracheophyta</taxon>
        <taxon>Spermatophyta</taxon>
        <taxon>Magnoliopsida</taxon>
        <taxon>eudicotyledons</taxon>
        <taxon>Gunneridae</taxon>
        <taxon>Pentapetalae</taxon>
        <taxon>asterids</taxon>
        <taxon>campanulids</taxon>
        <taxon>Apiales</taxon>
        <taxon>Apiaceae</taxon>
        <taxon>Apioideae</taxon>
        <taxon>apioid superclade</taxon>
        <taxon>Tordylieae</taxon>
        <taxon>Tordyliinae</taxon>
        <taxon>Heracleum</taxon>
    </lineage>
</organism>
<dbReference type="InterPro" id="IPR013955">
    <property type="entry name" value="Rep_factor-A_C"/>
</dbReference>
<feature type="domain" description="Replication factor A C-terminal" evidence="1">
    <location>
        <begin position="279"/>
        <end position="395"/>
    </location>
</feature>
<dbReference type="SUPFAM" id="SSF50249">
    <property type="entry name" value="Nucleic acid-binding proteins"/>
    <property type="match status" value="3"/>
</dbReference>
<protein>
    <recommendedName>
        <fullName evidence="1">Replication factor A C-terminal domain-containing protein</fullName>
    </recommendedName>
</protein>